<feature type="compositionally biased region" description="Low complexity" evidence="1">
    <location>
        <begin position="17"/>
        <end position="31"/>
    </location>
</feature>
<name>A0ABN9R598_9DINO</name>
<sequence length="344" mass="37336">MAPKGVKGVQGKFAKAKAKAAMNKKPAAAPPIRQRPSAADVSELEGPVPTPADRRKFMQIVKAGGAHQAILDDIRNIQDLGYGKNKMSRLNKKISAWVEQGFDHPTFQDTIQYSESKKRAERNKAMPWSILKAKLFHNCEEAAIAALEEGDVVAVTNPKDPDGKPWYRYDDIIVEHGKDMRRSRGLTVAGNVSGDVSGFLLNMESFFESIEDGYDLSIADPHVSKKTAAITDCLPGADDDPMTTALKKVKIASGNLSKLRLKVLECTGSTHGSKHDAFVKAHLSDKESVIQAILAKYDTLLRTKSLPGATSATTPALIKQAIAIDSKLCQQIASAIQVAKTMEE</sequence>
<evidence type="ECO:0000313" key="3">
    <source>
        <dbReference type="Proteomes" id="UP001189429"/>
    </source>
</evidence>
<feature type="region of interest" description="Disordered" evidence="1">
    <location>
        <begin position="17"/>
        <end position="49"/>
    </location>
</feature>
<accession>A0ABN9R598</accession>
<evidence type="ECO:0000313" key="2">
    <source>
        <dbReference type="EMBL" id="CAK0813958.1"/>
    </source>
</evidence>
<protein>
    <submittedName>
        <fullName evidence="2">Uncharacterized protein</fullName>
    </submittedName>
</protein>
<comment type="caution">
    <text evidence="2">The sequence shown here is derived from an EMBL/GenBank/DDBJ whole genome shotgun (WGS) entry which is preliminary data.</text>
</comment>
<evidence type="ECO:0000256" key="1">
    <source>
        <dbReference type="SAM" id="MobiDB-lite"/>
    </source>
</evidence>
<proteinExistence type="predicted"/>
<dbReference type="EMBL" id="CAUYUJ010005524">
    <property type="protein sequence ID" value="CAK0813958.1"/>
    <property type="molecule type" value="Genomic_DNA"/>
</dbReference>
<organism evidence="2 3">
    <name type="scientific">Prorocentrum cordatum</name>
    <dbReference type="NCBI Taxonomy" id="2364126"/>
    <lineage>
        <taxon>Eukaryota</taxon>
        <taxon>Sar</taxon>
        <taxon>Alveolata</taxon>
        <taxon>Dinophyceae</taxon>
        <taxon>Prorocentrales</taxon>
        <taxon>Prorocentraceae</taxon>
        <taxon>Prorocentrum</taxon>
    </lineage>
</organism>
<dbReference type="Proteomes" id="UP001189429">
    <property type="component" value="Unassembled WGS sequence"/>
</dbReference>
<reference evidence="2" key="1">
    <citation type="submission" date="2023-10" db="EMBL/GenBank/DDBJ databases">
        <authorList>
            <person name="Chen Y."/>
            <person name="Shah S."/>
            <person name="Dougan E. K."/>
            <person name="Thang M."/>
            <person name="Chan C."/>
        </authorList>
    </citation>
    <scope>NUCLEOTIDE SEQUENCE [LARGE SCALE GENOMIC DNA]</scope>
</reference>
<keyword evidence="3" id="KW-1185">Reference proteome</keyword>
<gene>
    <name evidence="2" type="ORF">PCOR1329_LOCUS17708</name>
</gene>